<proteinExistence type="inferred from homology"/>
<comment type="cofactor">
    <cofactor evidence="1 8">
        <name>heme</name>
        <dbReference type="ChEBI" id="CHEBI:30413"/>
    </cofactor>
</comment>
<dbReference type="GO" id="GO:0016705">
    <property type="term" value="F:oxidoreductase activity, acting on paired donors, with incorporation or reduction of molecular oxygen"/>
    <property type="evidence" value="ECO:0007669"/>
    <property type="project" value="InterPro"/>
</dbReference>
<comment type="caution">
    <text evidence="10">The sequence shown here is derived from an EMBL/GenBank/DDBJ whole genome shotgun (WGS) entry which is preliminary data.</text>
</comment>
<keyword evidence="5" id="KW-0560">Oxidoreductase</keyword>
<dbReference type="PROSITE" id="PS00086">
    <property type="entry name" value="CYTOCHROME_P450"/>
    <property type="match status" value="1"/>
</dbReference>
<keyword evidence="6 8" id="KW-0408">Iron</keyword>
<keyword evidence="3 8" id="KW-0349">Heme</keyword>
<feature type="binding site" description="axial binding residue" evidence="8">
    <location>
        <position position="943"/>
    </location>
    <ligand>
        <name>heme</name>
        <dbReference type="ChEBI" id="CHEBI:30413"/>
    </ligand>
    <ligandPart>
        <name>Fe</name>
        <dbReference type="ChEBI" id="CHEBI:18248"/>
    </ligandPart>
</feature>
<dbReference type="SUPFAM" id="SSF48264">
    <property type="entry name" value="Cytochrome P450"/>
    <property type="match status" value="1"/>
</dbReference>
<comment type="similarity">
    <text evidence="2">Belongs to the cytochrome P450 family.</text>
</comment>
<evidence type="ECO:0000256" key="2">
    <source>
        <dbReference type="ARBA" id="ARBA00010617"/>
    </source>
</evidence>
<evidence type="ECO:0000256" key="1">
    <source>
        <dbReference type="ARBA" id="ARBA00001971"/>
    </source>
</evidence>
<feature type="compositionally biased region" description="Basic and acidic residues" evidence="9">
    <location>
        <begin position="31"/>
        <end position="49"/>
    </location>
</feature>
<dbReference type="GO" id="GO:0004497">
    <property type="term" value="F:monooxygenase activity"/>
    <property type="evidence" value="ECO:0007669"/>
    <property type="project" value="UniProtKB-KW"/>
</dbReference>
<organism evidence="10 11">
    <name type="scientific">Hevea brasiliensis</name>
    <name type="common">Para rubber tree</name>
    <name type="synonym">Siphonia brasiliensis</name>
    <dbReference type="NCBI Taxonomy" id="3981"/>
    <lineage>
        <taxon>Eukaryota</taxon>
        <taxon>Viridiplantae</taxon>
        <taxon>Streptophyta</taxon>
        <taxon>Embryophyta</taxon>
        <taxon>Tracheophyta</taxon>
        <taxon>Spermatophyta</taxon>
        <taxon>Magnoliopsida</taxon>
        <taxon>eudicotyledons</taxon>
        <taxon>Gunneridae</taxon>
        <taxon>Pentapetalae</taxon>
        <taxon>rosids</taxon>
        <taxon>fabids</taxon>
        <taxon>Malpighiales</taxon>
        <taxon>Euphorbiaceae</taxon>
        <taxon>Crotonoideae</taxon>
        <taxon>Micrandreae</taxon>
        <taxon>Hevea</taxon>
    </lineage>
</organism>
<dbReference type="PANTHER" id="PTHR24296">
    <property type="entry name" value="CYTOCHROME P450"/>
    <property type="match status" value="1"/>
</dbReference>
<evidence type="ECO:0000256" key="9">
    <source>
        <dbReference type="SAM" id="MobiDB-lite"/>
    </source>
</evidence>
<keyword evidence="4 8" id="KW-0479">Metal-binding</keyword>
<evidence type="ECO:0000313" key="10">
    <source>
        <dbReference type="EMBL" id="KAF2308470.1"/>
    </source>
</evidence>
<feature type="region of interest" description="Disordered" evidence="9">
    <location>
        <begin position="132"/>
        <end position="323"/>
    </location>
</feature>
<evidence type="ECO:0000256" key="4">
    <source>
        <dbReference type="ARBA" id="ARBA00022723"/>
    </source>
</evidence>
<feature type="compositionally biased region" description="Basic and acidic residues" evidence="9">
    <location>
        <begin position="225"/>
        <end position="252"/>
    </location>
</feature>
<accession>A0A6A6M461</accession>
<dbReference type="Gene3D" id="1.10.630.10">
    <property type="entry name" value="Cytochrome P450"/>
    <property type="match status" value="1"/>
</dbReference>
<evidence type="ECO:0000256" key="8">
    <source>
        <dbReference type="PIRSR" id="PIRSR602401-1"/>
    </source>
</evidence>
<dbReference type="CDD" id="cd11064">
    <property type="entry name" value="CYP86A"/>
    <property type="match status" value="1"/>
</dbReference>
<dbReference type="InterPro" id="IPR036396">
    <property type="entry name" value="Cyt_P450_sf"/>
</dbReference>
<evidence type="ECO:0000256" key="3">
    <source>
        <dbReference type="ARBA" id="ARBA00022617"/>
    </source>
</evidence>
<dbReference type="GO" id="GO:0020037">
    <property type="term" value="F:heme binding"/>
    <property type="evidence" value="ECO:0007669"/>
    <property type="project" value="InterPro"/>
</dbReference>
<dbReference type="InterPro" id="IPR002401">
    <property type="entry name" value="Cyt_P450_E_grp-I"/>
</dbReference>
<dbReference type="EMBL" id="JAAGAX010000007">
    <property type="protein sequence ID" value="KAF2308470.1"/>
    <property type="molecule type" value="Genomic_DNA"/>
</dbReference>
<dbReference type="AlphaFoldDB" id="A0A6A6M461"/>
<dbReference type="Proteomes" id="UP000467840">
    <property type="component" value="Chromosome 17"/>
</dbReference>
<gene>
    <name evidence="10" type="ORF">GH714_009849</name>
</gene>
<keyword evidence="7" id="KW-0503">Monooxygenase</keyword>
<dbReference type="GO" id="GO:0006629">
    <property type="term" value="P:lipid metabolic process"/>
    <property type="evidence" value="ECO:0007669"/>
    <property type="project" value="UniProtKB-ARBA"/>
</dbReference>
<keyword evidence="11" id="KW-1185">Reference proteome</keyword>
<dbReference type="GO" id="GO:0005506">
    <property type="term" value="F:iron ion binding"/>
    <property type="evidence" value="ECO:0007669"/>
    <property type="project" value="InterPro"/>
</dbReference>
<dbReference type="InterPro" id="IPR017972">
    <property type="entry name" value="Cyt_P450_CS"/>
</dbReference>
<evidence type="ECO:0000256" key="6">
    <source>
        <dbReference type="ARBA" id="ARBA00023004"/>
    </source>
</evidence>
<evidence type="ECO:0008006" key="12">
    <source>
        <dbReference type="Google" id="ProtNLM"/>
    </source>
</evidence>
<protein>
    <recommendedName>
        <fullName evidence="12">Cytochrome P450</fullName>
    </recommendedName>
</protein>
<sequence length="1008" mass="114716">MRANHMQLKLRHVNRTAWLEENSSNLASRLPPDHESTTRENATMEKENANLDDNEDSGKASDVVYESRNQRVEELHIDEIREEIKAASETVHKSQSDETVTGIEVANDQTRPEEITKEHETPSLAIPCKEEERETKATIENIREDREKEDIVADDKEEKSEEQHQTESDALLSREHELEYSMQVDKIEESITEVELPVDGPKTSEECFLPNEESRDIIVSQLDLEISKDKKESKEAQKEQEETSSETEEKKGSSVSTLNSNSKDDGEDKEEEISSDQTNLVEKPEEQNQKQSSSLLSKEQEDGTSAKIKSTEENKKEMEVLDNKSKATDEVFLHKEDPRELEVSLLEFQPDIDAQGRAQMKYMIDKMGLKMLREEIEKTDASDTIEKQISIEKETVESFQQAIFDNILVEEATKTFQQEQELKGEEILGDKILAKAIQNEELCEEIGKTDSSEIIEKQNSTEKGKVENLLQVLSTIFQLCKEIMKTDASETIQKQISTEKETVENLHQAIVDNISSEEATEEIHHQHEIKGEESIGEDVLTKTTQNETSCKEIGNTDSSETIEKQNTTEKGTIKNLLQGAVDNISGEEATREIHQEQEIKGEEILADKVLAEEMQTEVEVRACYKDYHGAEDLNGLFPILKNASMLASEVDIQDVLKRFMFDNIMLIGFRLGSEFPFSRIPHIPCAKAYDDMSEAAIYRHTLPGSIWKLQRWLQIGKEKKVRKALDIFDDFAEQCITRKRQQLGQSSRNQEELGDFDLLTYFLVRDDNSKDHQGGEDAICTKSNKFLRDTAFNLLAAGRDSVAAGLAWFFWLVATHPFVEKKILDEMEANLREGTGGKWKIFSIEEVSKLVYLHAVICETLRLYPPIPFEHKASVGPDILPSGHQIPGNMKIIYSLYSMGRMEDIWGKDFLEFKPERWISESGEIKHVPSYKFITFNAGPRTCLGKDLTFLQMKTVASTVLWNFSLQVVENHPIGPSVSMVLFIEKGLKVKVFERFGSSNGGNDGNRM</sequence>
<feature type="compositionally biased region" description="Basic and acidic residues" evidence="9">
    <location>
        <begin position="309"/>
        <end position="323"/>
    </location>
</feature>
<evidence type="ECO:0000256" key="5">
    <source>
        <dbReference type="ARBA" id="ARBA00023002"/>
    </source>
</evidence>
<dbReference type="PRINTS" id="PR00463">
    <property type="entry name" value="EP450I"/>
</dbReference>
<reference evidence="10 11" key="1">
    <citation type="journal article" date="2020" name="Mol. Plant">
        <title>The Chromosome-Based Rubber Tree Genome Provides New Insights into Spurge Genome Evolution and Rubber Biosynthesis.</title>
        <authorList>
            <person name="Liu J."/>
            <person name="Shi C."/>
            <person name="Shi C.C."/>
            <person name="Li W."/>
            <person name="Zhang Q.J."/>
            <person name="Zhang Y."/>
            <person name="Li K."/>
            <person name="Lu H.F."/>
            <person name="Shi C."/>
            <person name="Zhu S.T."/>
            <person name="Xiao Z.Y."/>
            <person name="Nan H."/>
            <person name="Yue Y."/>
            <person name="Zhu X.G."/>
            <person name="Wu Y."/>
            <person name="Hong X.N."/>
            <person name="Fan G.Y."/>
            <person name="Tong Y."/>
            <person name="Zhang D."/>
            <person name="Mao C.L."/>
            <person name="Liu Y.L."/>
            <person name="Hao S.J."/>
            <person name="Liu W.Q."/>
            <person name="Lv M.Q."/>
            <person name="Zhang H.B."/>
            <person name="Liu Y."/>
            <person name="Hu-Tang G.R."/>
            <person name="Wang J.P."/>
            <person name="Wang J.H."/>
            <person name="Sun Y.H."/>
            <person name="Ni S.B."/>
            <person name="Chen W.B."/>
            <person name="Zhang X.C."/>
            <person name="Jiao Y.N."/>
            <person name="Eichler E.E."/>
            <person name="Li G.H."/>
            <person name="Liu X."/>
            <person name="Gao L.Z."/>
        </authorList>
    </citation>
    <scope>NUCLEOTIDE SEQUENCE [LARGE SCALE GENOMIC DNA]</scope>
    <source>
        <strain evidence="11">cv. GT1</strain>
        <tissue evidence="10">Leaf</tissue>
    </source>
</reference>
<evidence type="ECO:0000256" key="7">
    <source>
        <dbReference type="ARBA" id="ARBA00023033"/>
    </source>
</evidence>
<feature type="region of interest" description="Disordered" evidence="9">
    <location>
        <begin position="23"/>
        <end position="61"/>
    </location>
</feature>
<name>A0A6A6M461_HEVBR</name>
<evidence type="ECO:0000313" key="11">
    <source>
        <dbReference type="Proteomes" id="UP000467840"/>
    </source>
</evidence>
<feature type="compositionally biased region" description="Acidic residues" evidence="9">
    <location>
        <begin position="265"/>
        <end position="274"/>
    </location>
</feature>
<feature type="compositionally biased region" description="Basic and acidic residues" evidence="9">
    <location>
        <begin position="132"/>
        <end position="189"/>
    </location>
</feature>
<dbReference type="PRINTS" id="PR00385">
    <property type="entry name" value="P450"/>
</dbReference>
<dbReference type="InterPro" id="IPR001128">
    <property type="entry name" value="Cyt_P450"/>
</dbReference>
<dbReference type="Pfam" id="PF00067">
    <property type="entry name" value="p450"/>
    <property type="match status" value="1"/>
</dbReference>